<gene>
    <name evidence="1" type="ORF">CEW81_10355</name>
</gene>
<dbReference type="GO" id="GO:0006355">
    <property type="term" value="P:regulation of DNA-templated transcription"/>
    <property type="evidence" value="ECO:0007669"/>
    <property type="project" value="InterPro"/>
</dbReference>
<evidence type="ECO:0008006" key="3">
    <source>
        <dbReference type="Google" id="ProtNLM"/>
    </source>
</evidence>
<name>A0A248KI47_9ENTR</name>
<dbReference type="EMBL" id="CP022114">
    <property type="protein sequence ID" value="ASG63267.1"/>
    <property type="molecule type" value="Genomic_DNA"/>
</dbReference>
<protein>
    <recommendedName>
        <fullName evidence="3">HTH luxR-type domain-containing protein</fullName>
    </recommendedName>
</protein>
<proteinExistence type="predicted"/>
<evidence type="ECO:0000313" key="2">
    <source>
        <dbReference type="Proteomes" id="UP000197098"/>
    </source>
</evidence>
<evidence type="ECO:0000313" key="1">
    <source>
        <dbReference type="EMBL" id="ASG63267.1"/>
    </source>
</evidence>
<dbReference type="Proteomes" id="UP000197098">
    <property type="component" value="Chromosome"/>
</dbReference>
<organism evidence="1 2">
    <name type="scientific">Kluyvera genomosp. 3</name>
    <dbReference type="NCBI Taxonomy" id="2774055"/>
    <lineage>
        <taxon>Bacteria</taxon>
        <taxon>Pseudomonadati</taxon>
        <taxon>Pseudomonadota</taxon>
        <taxon>Gammaproteobacteria</taxon>
        <taxon>Enterobacterales</taxon>
        <taxon>Enterobacteriaceae</taxon>
        <taxon>Kluyvera</taxon>
    </lineage>
</organism>
<reference evidence="1 2" key="1">
    <citation type="submission" date="2017-06" db="EMBL/GenBank/DDBJ databases">
        <title>Origin of plasmid-mediated fosfomycin resistance gene fosA3.</title>
        <authorList>
            <person name="Ito R."/>
            <person name="Pacey M.P."/>
            <person name="Doi Y."/>
        </authorList>
    </citation>
    <scope>NUCLEOTIDE SEQUENCE [LARGE SCALE GENOMIC DNA]</scope>
    <source>
        <strain evidence="1 2">YDC799</strain>
    </source>
</reference>
<dbReference type="InterPro" id="IPR016032">
    <property type="entry name" value="Sig_transdc_resp-reg_C-effctor"/>
</dbReference>
<accession>A0A248KI47</accession>
<dbReference type="GO" id="GO:0003677">
    <property type="term" value="F:DNA binding"/>
    <property type="evidence" value="ECO:0007669"/>
    <property type="project" value="InterPro"/>
</dbReference>
<sequence length="198" mass="22954">MEFYVHTYCSYTRQGVLGLIDDFFENSDSTDVIHIFDLIENPHPILLLSKIKKYMRMTSDEPQKILAVCNKQTADFLRKFNILCITPTESVLNWVEILKKAKGYTKWSVASIPELEHHYSSKSLTSRDFFILEHLCKGYSFAQISELSGLDAKIVYARLSKIKHEFDLKRNNLHLAYDFVSESMGNFHGYYKQSGSAF</sequence>
<dbReference type="AlphaFoldDB" id="A0A248KI47"/>
<dbReference type="SUPFAM" id="SSF46894">
    <property type="entry name" value="C-terminal effector domain of the bipartite response regulators"/>
    <property type="match status" value="1"/>
</dbReference>